<feature type="non-terminal residue" evidence="2">
    <location>
        <position position="1"/>
    </location>
</feature>
<dbReference type="AlphaFoldDB" id="A0AA38LKA8"/>
<dbReference type="EMBL" id="JAHRHJ020000002">
    <property type="protein sequence ID" value="KAH9327081.1"/>
    <property type="molecule type" value="Genomic_DNA"/>
</dbReference>
<comment type="caution">
    <text evidence="2">The sequence shown here is derived from an EMBL/GenBank/DDBJ whole genome shotgun (WGS) entry which is preliminary data.</text>
</comment>
<organism evidence="2 3">
    <name type="scientific">Taxus chinensis</name>
    <name type="common">Chinese yew</name>
    <name type="synonym">Taxus wallichiana var. chinensis</name>
    <dbReference type="NCBI Taxonomy" id="29808"/>
    <lineage>
        <taxon>Eukaryota</taxon>
        <taxon>Viridiplantae</taxon>
        <taxon>Streptophyta</taxon>
        <taxon>Embryophyta</taxon>
        <taxon>Tracheophyta</taxon>
        <taxon>Spermatophyta</taxon>
        <taxon>Pinopsida</taxon>
        <taxon>Pinidae</taxon>
        <taxon>Conifers II</taxon>
        <taxon>Cupressales</taxon>
        <taxon>Taxaceae</taxon>
        <taxon>Taxus</taxon>
    </lineage>
</organism>
<sequence>MGQVLRKATGRVTSSSPKTPTKSPPHVQDGQIPQVVARNAPSQHIEVKPENWDPKIDPNELPGSLEQKDPKYDVMLNELMGRVRTKSGGVSENG</sequence>
<feature type="compositionally biased region" description="Low complexity" evidence="1">
    <location>
        <begin position="13"/>
        <end position="25"/>
    </location>
</feature>
<feature type="compositionally biased region" description="Basic and acidic residues" evidence="1">
    <location>
        <begin position="45"/>
        <end position="58"/>
    </location>
</feature>
<dbReference type="Proteomes" id="UP000824469">
    <property type="component" value="Unassembled WGS sequence"/>
</dbReference>
<accession>A0AA38LKA8</accession>
<evidence type="ECO:0000313" key="2">
    <source>
        <dbReference type="EMBL" id="KAH9327081.1"/>
    </source>
</evidence>
<keyword evidence="3" id="KW-1185">Reference proteome</keyword>
<name>A0AA38LKA8_TAXCH</name>
<feature type="region of interest" description="Disordered" evidence="1">
    <location>
        <begin position="1"/>
        <end position="70"/>
    </location>
</feature>
<dbReference type="PANTHER" id="PTHR36759">
    <property type="entry name" value="DYNEIN BETA CHAIN, CILIARY PROTEIN"/>
    <property type="match status" value="1"/>
</dbReference>
<dbReference type="PANTHER" id="PTHR36759:SF1">
    <property type="entry name" value="DYNEIN BETA CHAIN, CILIARY PROTEIN"/>
    <property type="match status" value="1"/>
</dbReference>
<gene>
    <name evidence="2" type="ORF">KI387_007259</name>
</gene>
<protein>
    <submittedName>
        <fullName evidence="2">Uncharacterized protein</fullName>
    </submittedName>
</protein>
<reference evidence="2 3" key="1">
    <citation type="journal article" date="2021" name="Nat. Plants">
        <title>The Taxus genome provides insights into paclitaxel biosynthesis.</title>
        <authorList>
            <person name="Xiong X."/>
            <person name="Gou J."/>
            <person name="Liao Q."/>
            <person name="Li Y."/>
            <person name="Zhou Q."/>
            <person name="Bi G."/>
            <person name="Li C."/>
            <person name="Du R."/>
            <person name="Wang X."/>
            <person name="Sun T."/>
            <person name="Guo L."/>
            <person name="Liang H."/>
            <person name="Lu P."/>
            <person name="Wu Y."/>
            <person name="Zhang Z."/>
            <person name="Ro D.K."/>
            <person name="Shang Y."/>
            <person name="Huang S."/>
            <person name="Yan J."/>
        </authorList>
    </citation>
    <scope>NUCLEOTIDE SEQUENCE [LARGE SCALE GENOMIC DNA]</scope>
    <source>
        <strain evidence="2">Ta-2019</strain>
    </source>
</reference>
<proteinExistence type="predicted"/>
<evidence type="ECO:0000256" key="1">
    <source>
        <dbReference type="SAM" id="MobiDB-lite"/>
    </source>
</evidence>
<evidence type="ECO:0000313" key="3">
    <source>
        <dbReference type="Proteomes" id="UP000824469"/>
    </source>
</evidence>